<dbReference type="PANTHER" id="PTHR11895:SF67">
    <property type="entry name" value="AMIDASE DOMAIN-CONTAINING PROTEIN"/>
    <property type="match status" value="1"/>
</dbReference>
<reference evidence="4" key="1">
    <citation type="submission" date="2016-03" db="EMBL/GenBank/DDBJ databases">
        <title>Mechanisms controlling the formation of the plant cell surface in tip-growing cells are functionally conserved among land plants.</title>
        <authorList>
            <person name="Honkanen S."/>
            <person name="Jones V.A."/>
            <person name="Morieri G."/>
            <person name="Champion C."/>
            <person name="Hetherington A.J."/>
            <person name="Kelly S."/>
            <person name="Saint-Marcoux D."/>
            <person name="Proust H."/>
            <person name="Prescott H."/>
            <person name="Dolan L."/>
        </authorList>
    </citation>
    <scope>NUCLEOTIDE SEQUENCE [LARGE SCALE GENOMIC DNA]</scope>
    <source>
        <tissue evidence="4">Whole gametophyte</tissue>
    </source>
</reference>
<feature type="region of interest" description="Disordered" evidence="2">
    <location>
        <begin position="110"/>
        <end position="179"/>
    </location>
</feature>
<dbReference type="PROSITE" id="PS00571">
    <property type="entry name" value="AMIDASES"/>
    <property type="match status" value="1"/>
</dbReference>
<dbReference type="GO" id="GO:0016811">
    <property type="term" value="F:hydrolase activity, acting on carbon-nitrogen (but not peptide) bonds, in linear amides"/>
    <property type="evidence" value="ECO:0007669"/>
    <property type="project" value="UniProtKB-ARBA"/>
</dbReference>
<feature type="compositionally biased region" description="Low complexity" evidence="2">
    <location>
        <begin position="50"/>
        <end position="70"/>
    </location>
</feature>
<dbReference type="InterPro" id="IPR023631">
    <property type="entry name" value="Amidase_dom"/>
</dbReference>
<evidence type="ECO:0000259" key="3">
    <source>
        <dbReference type="Pfam" id="PF01425"/>
    </source>
</evidence>
<dbReference type="InterPro" id="IPR020556">
    <property type="entry name" value="Amidase_CS"/>
</dbReference>
<dbReference type="EMBL" id="LVLJ01003561">
    <property type="protein sequence ID" value="OAE20864.1"/>
    <property type="molecule type" value="Genomic_DNA"/>
</dbReference>
<dbReference type="Gene3D" id="3.90.1300.10">
    <property type="entry name" value="Amidase signature (AS) domain"/>
    <property type="match status" value="1"/>
</dbReference>
<evidence type="ECO:0000313" key="5">
    <source>
        <dbReference type="Proteomes" id="UP000077202"/>
    </source>
</evidence>
<dbReference type="Pfam" id="PF01425">
    <property type="entry name" value="Amidase"/>
    <property type="match status" value="1"/>
</dbReference>
<protein>
    <recommendedName>
        <fullName evidence="3">Amidase domain-containing protein</fullName>
    </recommendedName>
</protein>
<keyword evidence="5" id="KW-1185">Reference proteome</keyword>
<dbReference type="InterPro" id="IPR000120">
    <property type="entry name" value="Amidase"/>
</dbReference>
<evidence type="ECO:0000313" key="4">
    <source>
        <dbReference type="EMBL" id="OAE20864.1"/>
    </source>
</evidence>
<dbReference type="SUPFAM" id="SSF75304">
    <property type="entry name" value="Amidase signature (AS) enzymes"/>
    <property type="match status" value="1"/>
</dbReference>
<name>A0A176VIX6_MARPO</name>
<feature type="region of interest" description="Disordered" evidence="2">
    <location>
        <begin position="33"/>
        <end position="79"/>
    </location>
</feature>
<feature type="region of interest" description="Disordered" evidence="2">
    <location>
        <begin position="453"/>
        <end position="474"/>
    </location>
</feature>
<feature type="domain" description="Amidase" evidence="3">
    <location>
        <begin position="351"/>
        <end position="776"/>
    </location>
</feature>
<dbReference type="AlphaFoldDB" id="A0A176VIX6"/>
<accession>A0A176VIX6</accession>
<organism evidence="4 5">
    <name type="scientific">Marchantia polymorpha subsp. ruderalis</name>
    <dbReference type="NCBI Taxonomy" id="1480154"/>
    <lineage>
        <taxon>Eukaryota</taxon>
        <taxon>Viridiplantae</taxon>
        <taxon>Streptophyta</taxon>
        <taxon>Embryophyta</taxon>
        <taxon>Marchantiophyta</taxon>
        <taxon>Marchantiopsida</taxon>
        <taxon>Marchantiidae</taxon>
        <taxon>Marchantiales</taxon>
        <taxon>Marchantiaceae</taxon>
        <taxon>Marchantia</taxon>
    </lineage>
</organism>
<gene>
    <name evidence="4" type="ORF">AXG93_3256s1090</name>
</gene>
<dbReference type="PANTHER" id="PTHR11895">
    <property type="entry name" value="TRANSAMIDASE"/>
    <property type="match status" value="1"/>
</dbReference>
<feature type="compositionally biased region" description="Polar residues" evidence="2">
    <location>
        <begin position="151"/>
        <end position="166"/>
    </location>
</feature>
<dbReference type="Proteomes" id="UP000077202">
    <property type="component" value="Unassembled WGS sequence"/>
</dbReference>
<comment type="caution">
    <text evidence="4">The sequence shown here is derived from an EMBL/GenBank/DDBJ whole genome shotgun (WGS) entry which is preliminary data.</text>
</comment>
<evidence type="ECO:0000256" key="2">
    <source>
        <dbReference type="SAM" id="MobiDB-lite"/>
    </source>
</evidence>
<evidence type="ECO:0000256" key="1">
    <source>
        <dbReference type="ARBA" id="ARBA00009199"/>
    </source>
</evidence>
<sequence>MPASRSPGARGPWKPGGVGRARRAPYCVARMATGDRGQYPGHRWRSRQKSTGLRVVVTRSTRSSSFGSSGFNAPEISSSPRPMGCAACHLAHQQAALGTCDRAAGTRCKAEQSRQARKPASERASKASKGSERASPQRIERAGLADRCTSVGRSGTALESSGQAESPRQRRVRGSERRGEERSLICLAIMGGSNDFQFTPVEQMSTSETSDSKYRYVIVRAPRLAGIPLKCFVWMLENGITASLIKPKLKKDNLITRFFSNAKYEEPPMYVSQYPEELVRLDQNKDGFIQVLHSTPPAERVKAAVSCLPSVELERHDGFRHWTIRDYAEAYRNGTVTPTMVAERFLSALEESNKQDPPMSLFINYDEKDILRQAEESSARYLKGEQLSVLDGVPIAVKDEIDCLPYPTTGGTKWLHKVRETKDDAACIKRLRECGAVLVGKTNMHELGMGTTSINPHYGSPRNPYGKDRVSGGSSGGSAAAVASGLVPAALGVDGGGSVRMPAGLCGVVGLKATFGRTSNEGIIPLNWTVGMLGTLTATVEDALIMYAAVLGHLPQDRIVSIPPPAAFPISVGHPETEAGKLVGALKIAKYTEWFDDSDDDVKDGCYRALELLQQAYGNKIVEVTVPEIEEMRLAHFITIGSECYASLSSDYYNAGMEDSGADVRVGFAIYKAFNNMDFIAAQRMRFRQMHFFMDIFKRADVIVTPITGCTAPPLTNDSLKYGELNYITGAKLMRFQIAGNFLGLPAISVPVGHDHDGLPIGLQIIGRPWGEATLLQLAAAIEVVVSPLLLTRAIYLLSAQV</sequence>
<feature type="region of interest" description="Disordered" evidence="2">
    <location>
        <begin position="1"/>
        <end position="21"/>
    </location>
</feature>
<feature type="compositionally biased region" description="Basic and acidic residues" evidence="2">
    <location>
        <begin position="110"/>
        <end position="132"/>
    </location>
</feature>
<dbReference type="InterPro" id="IPR036928">
    <property type="entry name" value="AS_sf"/>
</dbReference>
<proteinExistence type="inferred from homology"/>
<comment type="similarity">
    <text evidence="1">Belongs to the amidase family.</text>
</comment>